<protein>
    <recommendedName>
        <fullName evidence="2">Lipoprotein</fullName>
    </recommendedName>
</protein>
<reference evidence="1" key="1">
    <citation type="submission" date="2018-06" db="EMBL/GenBank/DDBJ databases">
        <authorList>
            <person name="Zhirakovskaya E."/>
        </authorList>
    </citation>
    <scope>NUCLEOTIDE SEQUENCE</scope>
</reference>
<dbReference type="AlphaFoldDB" id="A0A3B0XVI8"/>
<proteinExistence type="predicted"/>
<evidence type="ECO:0008006" key="2">
    <source>
        <dbReference type="Google" id="ProtNLM"/>
    </source>
</evidence>
<sequence>MKNMKIISISFFIFITLYGCDRNEKKQITGTWVTEACEKAINFSHLPIQYSAILNLNTEYWAVGVYTFTKENEILYHPRLYTNSQCIETTPPLNLGTAISATFFESNEITLPEGLKGREITISFEQSKDIAFGHYTISDKLCFSKNLLFSALDFSFLNIENTNINFEKCLTISNN</sequence>
<accession>A0A3B0XVI8</accession>
<organism evidence="1">
    <name type="scientific">hydrothermal vent metagenome</name>
    <dbReference type="NCBI Taxonomy" id="652676"/>
    <lineage>
        <taxon>unclassified sequences</taxon>
        <taxon>metagenomes</taxon>
        <taxon>ecological metagenomes</taxon>
    </lineage>
</organism>
<name>A0A3B0XVI8_9ZZZZ</name>
<evidence type="ECO:0000313" key="1">
    <source>
        <dbReference type="EMBL" id="VAW72328.1"/>
    </source>
</evidence>
<gene>
    <name evidence="1" type="ORF">MNBD_GAMMA10-379</name>
</gene>
<dbReference type="EMBL" id="UOFJ01000656">
    <property type="protein sequence ID" value="VAW72328.1"/>
    <property type="molecule type" value="Genomic_DNA"/>
</dbReference>
<dbReference type="PROSITE" id="PS51257">
    <property type="entry name" value="PROKAR_LIPOPROTEIN"/>
    <property type="match status" value="1"/>
</dbReference>